<reference evidence="1" key="1">
    <citation type="submission" date="2016-10" db="EMBL/GenBank/DDBJ databases">
        <title>CRISPR-Cas defence system in Roseofilum reptotaenium: evidence of a bacteriophage-cyanobacterium arms race in the coral black band disease.</title>
        <authorList>
            <person name="Buerger P."/>
            <person name="Wood-Charlson E.M."/>
            <person name="Weynberg K.D."/>
            <person name="Willis B."/>
            <person name="Van Oppen M.J."/>
        </authorList>
    </citation>
    <scope>NUCLEOTIDE SEQUENCE [LARGE SCALE GENOMIC DNA]</scope>
    <source>
        <strain evidence="1">AO1-A</strain>
    </source>
</reference>
<sequence>MLDLPEGDPQRRNILELIGVWQINVQVTIDLNTEDQELLMELSPAYLKWREDTIQQGVQQGVQQTKRMTIETLLRTRFGSLDEELLGIIDRLMELSLEEFVPICMQASREELLAQFSPEN</sequence>
<proteinExistence type="predicted"/>
<name>A0A1L9QUD4_9CYAN</name>
<protein>
    <recommendedName>
        <fullName evidence="3">DUF4351 domain-containing protein</fullName>
    </recommendedName>
</protein>
<dbReference type="Proteomes" id="UP000183940">
    <property type="component" value="Unassembled WGS sequence"/>
</dbReference>
<evidence type="ECO:0000313" key="2">
    <source>
        <dbReference type="Proteomes" id="UP000183940"/>
    </source>
</evidence>
<organism evidence="1 2">
    <name type="scientific">Roseofilum reptotaenium AO1-A</name>
    <dbReference type="NCBI Taxonomy" id="1925591"/>
    <lineage>
        <taxon>Bacteria</taxon>
        <taxon>Bacillati</taxon>
        <taxon>Cyanobacteriota</taxon>
        <taxon>Cyanophyceae</taxon>
        <taxon>Desertifilales</taxon>
        <taxon>Desertifilaceae</taxon>
        <taxon>Roseofilum</taxon>
    </lineage>
</organism>
<evidence type="ECO:0008006" key="3">
    <source>
        <dbReference type="Google" id="ProtNLM"/>
    </source>
</evidence>
<accession>A0A1L9QUD4</accession>
<dbReference type="EMBL" id="MLAW01000008">
    <property type="protein sequence ID" value="OJJ26281.1"/>
    <property type="molecule type" value="Genomic_DNA"/>
</dbReference>
<gene>
    <name evidence="1" type="ORF">BI308_06600</name>
</gene>
<evidence type="ECO:0000313" key="1">
    <source>
        <dbReference type="EMBL" id="OJJ26281.1"/>
    </source>
</evidence>
<keyword evidence="2" id="KW-1185">Reference proteome</keyword>
<comment type="caution">
    <text evidence="1">The sequence shown here is derived from an EMBL/GenBank/DDBJ whole genome shotgun (WGS) entry which is preliminary data.</text>
</comment>
<dbReference type="AlphaFoldDB" id="A0A1L9QUD4"/>
<dbReference type="STRING" id="1925591.BI308_06600"/>